<protein>
    <recommendedName>
        <fullName evidence="20">Ig-like domain-containing protein</fullName>
    </recommendedName>
</protein>
<keyword evidence="4" id="KW-1003">Cell membrane</keyword>
<feature type="coiled-coil region" evidence="17">
    <location>
        <begin position="721"/>
        <end position="755"/>
    </location>
</feature>
<feature type="domain" description="Ig-like" evidence="20">
    <location>
        <begin position="189"/>
        <end position="275"/>
    </location>
</feature>
<evidence type="ECO:0000256" key="12">
    <source>
        <dbReference type="ARBA" id="ARBA00023157"/>
    </source>
</evidence>
<feature type="region of interest" description="Disordered" evidence="18">
    <location>
        <begin position="435"/>
        <end position="466"/>
    </location>
</feature>
<dbReference type="InterPro" id="IPR036179">
    <property type="entry name" value="Ig-like_dom_sf"/>
</dbReference>
<evidence type="ECO:0000256" key="4">
    <source>
        <dbReference type="ARBA" id="ARBA00022475"/>
    </source>
</evidence>
<evidence type="ECO:0000256" key="19">
    <source>
        <dbReference type="SAM" id="Phobius"/>
    </source>
</evidence>
<feature type="transmembrane region" description="Helical" evidence="19">
    <location>
        <begin position="283"/>
        <end position="306"/>
    </location>
</feature>
<comment type="caution">
    <text evidence="21">The sequence shown here is derived from an EMBL/GenBank/DDBJ whole genome shotgun (WGS) entry which is preliminary data.</text>
</comment>
<dbReference type="InterPro" id="IPR007110">
    <property type="entry name" value="Ig-like_dom"/>
</dbReference>
<keyword evidence="15" id="KW-0393">Immunoglobulin domain</keyword>
<dbReference type="SMART" id="SM00409">
    <property type="entry name" value="IG"/>
    <property type="match status" value="2"/>
</dbReference>
<dbReference type="GO" id="GO:0005912">
    <property type="term" value="C:adherens junction"/>
    <property type="evidence" value="ECO:0007669"/>
    <property type="project" value="UniProtKB-SubCell"/>
</dbReference>
<evidence type="ECO:0000256" key="16">
    <source>
        <dbReference type="ARBA" id="ARBA00023768"/>
    </source>
</evidence>
<dbReference type="PANTHER" id="PTHR44468">
    <property type="entry name" value="COXSACKIEVIRUS AND ADENOVIRUS RECEPTOR-RELATED"/>
    <property type="match status" value="1"/>
</dbReference>
<dbReference type="EMBL" id="JAUCMX010000015">
    <property type="protein sequence ID" value="KAK3521481.1"/>
    <property type="molecule type" value="Genomic_DNA"/>
</dbReference>
<organism evidence="21 22">
    <name type="scientific">Hemibagrus guttatus</name>
    <dbReference type="NCBI Taxonomy" id="175788"/>
    <lineage>
        <taxon>Eukaryota</taxon>
        <taxon>Metazoa</taxon>
        <taxon>Chordata</taxon>
        <taxon>Craniata</taxon>
        <taxon>Vertebrata</taxon>
        <taxon>Euteleostomi</taxon>
        <taxon>Actinopterygii</taxon>
        <taxon>Neopterygii</taxon>
        <taxon>Teleostei</taxon>
        <taxon>Ostariophysi</taxon>
        <taxon>Siluriformes</taxon>
        <taxon>Bagridae</taxon>
        <taxon>Hemibagrus</taxon>
    </lineage>
</organism>
<dbReference type="Gene3D" id="2.60.40.10">
    <property type="entry name" value="Immunoglobulins"/>
    <property type="match status" value="2"/>
</dbReference>
<keyword evidence="10 19" id="KW-1133">Transmembrane helix</keyword>
<dbReference type="InterPro" id="IPR052307">
    <property type="entry name" value="EJ_Adhesion_Regulator"/>
</dbReference>
<keyword evidence="6" id="KW-0732">Signal</keyword>
<dbReference type="GO" id="GO:0003824">
    <property type="term" value="F:catalytic activity"/>
    <property type="evidence" value="ECO:0007669"/>
    <property type="project" value="InterPro"/>
</dbReference>
<dbReference type="GO" id="GO:0016323">
    <property type="term" value="C:basolateral plasma membrane"/>
    <property type="evidence" value="ECO:0007669"/>
    <property type="project" value="UniProtKB-SubCell"/>
</dbReference>
<keyword evidence="14" id="KW-0325">Glycoprotein</keyword>
<dbReference type="GO" id="GO:0014704">
    <property type="term" value="C:intercalated disc"/>
    <property type="evidence" value="ECO:0007669"/>
    <property type="project" value="TreeGrafter"/>
</dbReference>
<reference evidence="21" key="1">
    <citation type="submission" date="2023-06" db="EMBL/GenBank/DDBJ databases">
        <title>Male Hemibagrus guttatus genome.</title>
        <authorList>
            <person name="Bian C."/>
        </authorList>
    </citation>
    <scope>NUCLEOTIDE SEQUENCE</scope>
    <source>
        <strain evidence="21">Male_cb2023</strain>
        <tissue evidence="21">Muscle</tissue>
    </source>
</reference>
<dbReference type="Proteomes" id="UP001274896">
    <property type="component" value="Unassembled WGS sequence"/>
</dbReference>
<dbReference type="SUPFAM" id="SSF48726">
    <property type="entry name" value="Immunoglobulin"/>
    <property type="match status" value="2"/>
</dbReference>
<dbReference type="Pfam" id="PF07686">
    <property type="entry name" value="V-set"/>
    <property type="match status" value="1"/>
</dbReference>
<dbReference type="InterPro" id="IPR013783">
    <property type="entry name" value="Ig-like_fold"/>
</dbReference>
<keyword evidence="7" id="KW-0677">Repeat</keyword>
<dbReference type="GO" id="GO:0050839">
    <property type="term" value="F:cell adhesion molecule binding"/>
    <property type="evidence" value="ECO:0007669"/>
    <property type="project" value="TreeGrafter"/>
</dbReference>
<keyword evidence="12" id="KW-1015">Disulfide bond</keyword>
<keyword evidence="8" id="KW-0130">Cell adhesion</keyword>
<evidence type="ECO:0000256" key="15">
    <source>
        <dbReference type="ARBA" id="ARBA00023319"/>
    </source>
</evidence>
<evidence type="ECO:0000256" key="17">
    <source>
        <dbReference type="SAM" id="Coils"/>
    </source>
</evidence>
<dbReference type="SUPFAM" id="SSF56219">
    <property type="entry name" value="DNase I-like"/>
    <property type="match status" value="1"/>
</dbReference>
<evidence type="ECO:0000256" key="1">
    <source>
        <dbReference type="ARBA" id="ARBA00004435"/>
    </source>
</evidence>
<dbReference type="InterPro" id="IPR003598">
    <property type="entry name" value="Ig_sub2"/>
</dbReference>
<dbReference type="FunFam" id="2.60.40.10:FF:000095">
    <property type="entry name" value="immunoglobulin superfamily member 11 isoform X1"/>
    <property type="match status" value="1"/>
</dbReference>
<evidence type="ECO:0000313" key="22">
    <source>
        <dbReference type="Proteomes" id="UP001274896"/>
    </source>
</evidence>
<dbReference type="SMART" id="SM00406">
    <property type="entry name" value="IGv"/>
    <property type="match status" value="1"/>
</dbReference>
<evidence type="ECO:0000256" key="3">
    <source>
        <dbReference type="ARBA" id="ARBA00022427"/>
    </source>
</evidence>
<keyword evidence="17" id="KW-0175">Coiled coil</keyword>
<evidence type="ECO:0000256" key="7">
    <source>
        <dbReference type="ARBA" id="ARBA00022737"/>
    </source>
</evidence>
<dbReference type="SMART" id="SM00408">
    <property type="entry name" value="IGc2"/>
    <property type="match status" value="1"/>
</dbReference>
<evidence type="ECO:0000256" key="2">
    <source>
        <dbReference type="ARBA" id="ARBA00004536"/>
    </source>
</evidence>
<dbReference type="CDD" id="cd09076">
    <property type="entry name" value="L1-EN"/>
    <property type="match status" value="1"/>
</dbReference>
<gene>
    <name evidence="21" type="ORF">QTP70_006822</name>
</gene>
<dbReference type="InterPro" id="IPR036691">
    <property type="entry name" value="Endo/exonu/phosph_ase_sf"/>
</dbReference>
<evidence type="ECO:0000256" key="6">
    <source>
        <dbReference type="ARBA" id="ARBA00022729"/>
    </source>
</evidence>
<keyword evidence="5 19" id="KW-0812">Transmembrane</keyword>
<keyword evidence="13" id="KW-0675">Receptor</keyword>
<evidence type="ECO:0000256" key="14">
    <source>
        <dbReference type="ARBA" id="ARBA00023180"/>
    </source>
</evidence>
<dbReference type="PROSITE" id="PS50835">
    <property type="entry name" value="IG_LIKE"/>
    <property type="match status" value="2"/>
</dbReference>
<dbReference type="InterPro" id="IPR005135">
    <property type="entry name" value="Endo/exonuclease/phosphatase"/>
</dbReference>
<dbReference type="GO" id="GO:0005923">
    <property type="term" value="C:bicellular tight junction"/>
    <property type="evidence" value="ECO:0007669"/>
    <property type="project" value="UniProtKB-SubCell"/>
</dbReference>
<evidence type="ECO:0000256" key="13">
    <source>
        <dbReference type="ARBA" id="ARBA00023170"/>
    </source>
</evidence>
<dbReference type="Pfam" id="PF03372">
    <property type="entry name" value="Exo_endo_phos"/>
    <property type="match status" value="1"/>
</dbReference>
<dbReference type="Gene3D" id="3.60.10.10">
    <property type="entry name" value="Endonuclease/exonuclease/phosphatase"/>
    <property type="match status" value="1"/>
</dbReference>
<accession>A0AAE0QID4</accession>
<dbReference type="Pfam" id="PF13927">
    <property type="entry name" value="Ig_3"/>
    <property type="match status" value="1"/>
</dbReference>
<evidence type="ECO:0000256" key="10">
    <source>
        <dbReference type="ARBA" id="ARBA00022989"/>
    </source>
</evidence>
<feature type="domain" description="Ig-like" evidence="20">
    <location>
        <begin position="79"/>
        <end position="181"/>
    </location>
</feature>
<keyword evidence="11 19" id="KW-0472">Membrane</keyword>
<dbReference type="GO" id="GO:0034109">
    <property type="term" value="P:homotypic cell-cell adhesion"/>
    <property type="evidence" value="ECO:0007669"/>
    <property type="project" value="TreeGrafter"/>
</dbReference>
<evidence type="ECO:0000256" key="5">
    <source>
        <dbReference type="ARBA" id="ARBA00022692"/>
    </source>
</evidence>
<dbReference type="InterPro" id="IPR003599">
    <property type="entry name" value="Ig_sub"/>
</dbReference>
<feature type="compositionally biased region" description="Basic residues" evidence="18">
    <location>
        <begin position="448"/>
        <end position="466"/>
    </location>
</feature>
<evidence type="ECO:0000256" key="8">
    <source>
        <dbReference type="ARBA" id="ARBA00022889"/>
    </source>
</evidence>
<keyword evidence="3" id="KW-0796">Tight junction</keyword>
<evidence type="ECO:0000259" key="20">
    <source>
        <dbReference type="PROSITE" id="PS50835"/>
    </source>
</evidence>
<sequence>MKVSRSKTEYMCVNEREGSGTVRLQGEEVKKVQEFKYLGSTVQSNGECGKEVKKRVQAGSVCGLQISSSGPATLEKASGETVSLDCAFTLSPIDSGPLDIEWSIQPSDNQREEKVVILYSGDRAYEDYYPPLKGRVHFNSPDPKNGDASITLMGLIASDTGTYQCKVKKVPGLGSKKVLLTVMVRPSKPRCSIEGSPYIGNEVVLKCKSTDGTSPMQYSWEKTTDSKLLPANAVLDAAAGTVKIRNATAAVSGGYRCTAQNRVGAEQCVLELKITAPPNTAGVIAGSVICVLLFLILLALLLFCCCRARQRKKYEKEISYEIREDVPAPKSRISTARSFTSVGSQRSSLGSMSPSNLHEYTKSQYNKIPSEEYEAPPSHVPDPPHSHTPVIPVIPPSRVAGPNLSRMGAVPVMTPAQNRDGSIVPGLTTTAIGAVDLQGTGGNSTVSRRSRGGRRVHRQREKRKGKSVGLRIGTLNAGPMTGKGRELADMMERRKVDILCVQETRWKGSKARSIGTGFKLFYYGVDSKRNGVGVVLKEEFVRNVLEVKRVSDRVMSLKLEIEGVMLNVVSGYAPQVGCELEEKERFWSELDEVMESIPTGERVVIGADFNGHVGEGNRGDEEVMGKFGVKVCKTTRSKIEIEKKTKWWKLKKEECCEEFRQKLRQALGGQVVLPDDWETTAEVIRETGRKVLGVSSGRRKEDKETWWWNEEVQDSIQRKRLAKKKWDMDRTEENRQEYKELQHRVKREVSKAKQKAYDEL</sequence>
<dbReference type="PANTHER" id="PTHR44468:SF3">
    <property type="entry name" value="COXSACKIEVIRUS AND ADENOVIRUS RECEPTOR"/>
    <property type="match status" value="1"/>
</dbReference>
<keyword evidence="9" id="KW-0965">Cell junction</keyword>
<name>A0AAE0QID4_9TELE</name>
<comment type="subcellular location">
    <subcellularLocation>
        <location evidence="16">Basolateral cell membrane</location>
        <topology evidence="16">Single-pass type I membrane protein</topology>
    </subcellularLocation>
    <subcellularLocation>
        <location evidence="2">Cell junction</location>
        <location evidence="2">Adherens junction</location>
    </subcellularLocation>
    <subcellularLocation>
        <location evidence="1">Cell junction</location>
        <location evidence="1">Tight junction</location>
    </subcellularLocation>
</comment>
<evidence type="ECO:0000256" key="11">
    <source>
        <dbReference type="ARBA" id="ARBA00023136"/>
    </source>
</evidence>
<dbReference type="AlphaFoldDB" id="A0AAE0QID4"/>
<evidence type="ECO:0000256" key="18">
    <source>
        <dbReference type="SAM" id="MobiDB-lite"/>
    </source>
</evidence>
<evidence type="ECO:0000256" key="9">
    <source>
        <dbReference type="ARBA" id="ARBA00022949"/>
    </source>
</evidence>
<proteinExistence type="predicted"/>
<keyword evidence="22" id="KW-1185">Reference proteome</keyword>
<dbReference type="InterPro" id="IPR013106">
    <property type="entry name" value="Ig_V-set"/>
</dbReference>
<evidence type="ECO:0000313" key="21">
    <source>
        <dbReference type="EMBL" id="KAK3521481.1"/>
    </source>
</evidence>